<feature type="coiled-coil region" evidence="1">
    <location>
        <begin position="256"/>
        <end position="297"/>
    </location>
</feature>
<keyword evidence="4" id="KW-1185">Reference proteome</keyword>
<evidence type="ECO:0000256" key="1">
    <source>
        <dbReference type="SAM" id="Coils"/>
    </source>
</evidence>
<proteinExistence type="predicted"/>
<feature type="region of interest" description="Disordered" evidence="2">
    <location>
        <begin position="300"/>
        <end position="340"/>
    </location>
</feature>
<dbReference type="AlphaFoldDB" id="A0AA38XFQ1"/>
<reference evidence="3" key="1">
    <citation type="submission" date="2022-10" db="EMBL/GenBank/DDBJ databases">
        <title>Culturing micro-colonial fungi from biological soil crusts in the Mojave desert and describing Neophaeococcomyces mojavensis, and introducing the new genera and species Taxawa tesnikishii.</title>
        <authorList>
            <person name="Kurbessoian T."/>
            <person name="Stajich J.E."/>
        </authorList>
    </citation>
    <scope>NUCLEOTIDE SEQUENCE</scope>
    <source>
        <strain evidence="3">TK_41</strain>
    </source>
</reference>
<comment type="caution">
    <text evidence="3">The sequence shown here is derived from an EMBL/GenBank/DDBJ whole genome shotgun (WGS) entry which is preliminary data.</text>
</comment>
<gene>
    <name evidence="3" type="ORF">H2200_004169</name>
</gene>
<keyword evidence="1" id="KW-0175">Coiled coil</keyword>
<feature type="compositionally biased region" description="Low complexity" evidence="2">
    <location>
        <begin position="61"/>
        <end position="72"/>
    </location>
</feature>
<evidence type="ECO:0000313" key="4">
    <source>
        <dbReference type="Proteomes" id="UP001172673"/>
    </source>
</evidence>
<sequence length="424" mass="47073">MSQEIFNEGIGALAHPNAHTLPFNFDENDSPLALPPPPATRGHQRSRTAVDLPPLFTRTQSFSPSKSSTFSFLRPGSARSLSPERVTPAEADEFAVQDRSQSPTKRKSSGLAAWLEGGSSAPVNIGLVPSAQKEKLTPVEEVGTSEDLFSMSQDSLDNLTRRPQIRPKNSPSEQTVSTMSKFNIFRRSTTTLAPPEDTDELAQLDIDTALFPHGRPDEFSPAALRNLQQNAEGTIRRFQLAYREQRQSLRTVTSTKNVQADELEAAETRNEHLKLQLQEMAERAAEQEKLIAGMRVQLGQQRSSFESHQQSVRMVPEEKDTDSRPNYRRNRSSDVSMSEDSEVSSVASVFSEQLSIAPSNATSVESPENPTRTDCLRCHGMRPSDAWDVVSVMKIESAALKQRIVDLERAQDEVLDLINFPNLS</sequence>
<protein>
    <submittedName>
        <fullName evidence="3">Uncharacterized protein</fullName>
    </submittedName>
</protein>
<feature type="region of interest" description="Disordered" evidence="2">
    <location>
        <begin position="16"/>
        <end position="111"/>
    </location>
</feature>
<evidence type="ECO:0000313" key="3">
    <source>
        <dbReference type="EMBL" id="KAJ9612572.1"/>
    </source>
</evidence>
<feature type="compositionally biased region" description="Polar residues" evidence="2">
    <location>
        <begin position="300"/>
        <end position="312"/>
    </location>
</feature>
<feature type="compositionally biased region" description="Basic and acidic residues" evidence="2">
    <location>
        <begin position="315"/>
        <end position="325"/>
    </location>
</feature>
<accession>A0AA38XFQ1</accession>
<name>A0AA38XFQ1_9EURO</name>
<dbReference type="EMBL" id="JAPDRK010000005">
    <property type="protein sequence ID" value="KAJ9612572.1"/>
    <property type="molecule type" value="Genomic_DNA"/>
</dbReference>
<dbReference type="Proteomes" id="UP001172673">
    <property type="component" value="Unassembled WGS sequence"/>
</dbReference>
<organism evidence="3 4">
    <name type="scientific">Cladophialophora chaetospira</name>
    <dbReference type="NCBI Taxonomy" id="386627"/>
    <lineage>
        <taxon>Eukaryota</taxon>
        <taxon>Fungi</taxon>
        <taxon>Dikarya</taxon>
        <taxon>Ascomycota</taxon>
        <taxon>Pezizomycotina</taxon>
        <taxon>Eurotiomycetes</taxon>
        <taxon>Chaetothyriomycetidae</taxon>
        <taxon>Chaetothyriales</taxon>
        <taxon>Herpotrichiellaceae</taxon>
        <taxon>Cladophialophora</taxon>
    </lineage>
</organism>
<evidence type="ECO:0000256" key="2">
    <source>
        <dbReference type="SAM" id="MobiDB-lite"/>
    </source>
</evidence>